<dbReference type="OrthoDB" id="5860513at2759"/>
<evidence type="ECO:0000256" key="1">
    <source>
        <dbReference type="ARBA" id="ARBA00004245"/>
    </source>
</evidence>
<keyword evidence="4" id="KW-0493">Microtubule</keyword>
<name>A0A167E4X0_9ASCO</name>
<dbReference type="GO" id="GO:0000278">
    <property type="term" value="P:mitotic cell cycle"/>
    <property type="evidence" value="ECO:0007669"/>
    <property type="project" value="TreeGrafter"/>
</dbReference>
<evidence type="ECO:0000256" key="2">
    <source>
        <dbReference type="ARBA" id="ARBA00010337"/>
    </source>
</evidence>
<evidence type="ECO:0000256" key="6">
    <source>
        <dbReference type="SAM" id="MobiDB-lite"/>
    </source>
</evidence>
<dbReference type="KEGG" id="slb:AWJ20_1943"/>
<dbReference type="PANTHER" id="PTHR19302">
    <property type="entry name" value="GAMMA TUBULIN COMPLEX PROTEIN"/>
    <property type="match status" value="1"/>
</dbReference>
<dbReference type="InterPro" id="IPR007259">
    <property type="entry name" value="GCP"/>
</dbReference>
<dbReference type="Gene3D" id="1.20.120.1900">
    <property type="entry name" value="Gamma-tubulin complex, C-terminal domain"/>
    <property type="match status" value="1"/>
</dbReference>
<keyword evidence="5" id="KW-0206">Cytoskeleton</keyword>
<dbReference type="GO" id="GO:0051011">
    <property type="term" value="F:microtubule minus-end binding"/>
    <property type="evidence" value="ECO:0007669"/>
    <property type="project" value="TreeGrafter"/>
</dbReference>
<dbReference type="GO" id="GO:0043015">
    <property type="term" value="F:gamma-tubulin binding"/>
    <property type="evidence" value="ECO:0007669"/>
    <property type="project" value="InterPro"/>
</dbReference>
<evidence type="ECO:0000256" key="4">
    <source>
        <dbReference type="ARBA" id="ARBA00022701"/>
    </source>
</evidence>
<keyword evidence="10" id="KW-1185">Reference proteome</keyword>
<dbReference type="GO" id="GO:0000922">
    <property type="term" value="C:spindle pole"/>
    <property type="evidence" value="ECO:0007669"/>
    <property type="project" value="InterPro"/>
</dbReference>
<dbReference type="Pfam" id="PF17681">
    <property type="entry name" value="GCP_N_terminal"/>
    <property type="match status" value="1"/>
</dbReference>
<dbReference type="InterPro" id="IPR040457">
    <property type="entry name" value="GCP_C"/>
</dbReference>
<organism evidence="9 10">
    <name type="scientific">Sugiyamaella lignohabitans</name>
    <dbReference type="NCBI Taxonomy" id="796027"/>
    <lineage>
        <taxon>Eukaryota</taxon>
        <taxon>Fungi</taxon>
        <taxon>Dikarya</taxon>
        <taxon>Ascomycota</taxon>
        <taxon>Saccharomycotina</taxon>
        <taxon>Dipodascomycetes</taxon>
        <taxon>Dipodascales</taxon>
        <taxon>Trichomonascaceae</taxon>
        <taxon>Sugiyamaella</taxon>
    </lineage>
</organism>
<reference evidence="9 10" key="1">
    <citation type="submission" date="2016-02" db="EMBL/GenBank/DDBJ databases">
        <title>Complete genome sequence and transcriptome regulation of the pentose utilising yeast Sugiyamaella lignohabitans.</title>
        <authorList>
            <person name="Bellasio M."/>
            <person name="Peymann A."/>
            <person name="Valli M."/>
            <person name="Sipitzky M."/>
            <person name="Graf A."/>
            <person name="Sauer M."/>
            <person name="Marx H."/>
            <person name="Mattanovich D."/>
        </authorList>
    </citation>
    <scope>NUCLEOTIDE SEQUENCE [LARGE SCALE GENOMIC DNA]</scope>
    <source>
        <strain evidence="9 10">CBS 10342</strain>
    </source>
</reference>
<protein>
    <submittedName>
        <fullName evidence="9">Spc98p</fullName>
    </submittedName>
</protein>
<feature type="compositionally biased region" description="Polar residues" evidence="6">
    <location>
        <begin position="254"/>
        <end position="267"/>
    </location>
</feature>
<evidence type="ECO:0000313" key="10">
    <source>
        <dbReference type="Proteomes" id="UP000189580"/>
    </source>
</evidence>
<comment type="similarity">
    <text evidence="2">Belongs to the TUBGCP family.</text>
</comment>
<accession>A0A167E4X0</accession>
<gene>
    <name evidence="9" type="primary">SPC98</name>
    <name evidence="9" type="ORF">AWJ20_1943</name>
</gene>
<keyword evidence="3" id="KW-0963">Cytoplasm</keyword>
<feature type="domain" description="Gamma tubulin complex component protein N-terminal" evidence="8">
    <location>
        <begin position="171"/>
        <end position="516"/>
    </location>
</feature>
<evidence type="ECO:0000256" key="5">
    <source>
        <dbReference type="ARBA" id="ARBA00023212"/>
    </source>
</evidence>
<dbReference type="PANTHER" id="PTHR19302:SF14">
    <property type="entry name" value="GAMMA-TUBULIN COMPLEX COMPONENT 3"/>
    <property type="match status" value="1"/>
</dbReference>
<dbReference type="AlphaFoldDB" id="A0A167E4X0"/>
<feature type="domain" description="Gamma tubulin complex component C-terminal" evidence="7">
    <location>
        <begin position="520"/>
        <end position="819"/>
    </location>
</feature>
<dbReference type="GO" id="GO:0007020">
    <property type="term" value="P:microtubule nucleation"/>
    <property type="evidence" value="ECO:0007669"/>
    <property type="project" value="InterPro"/>
</dbReference>
<dbReference type="InterPro" id="IPR042241">
    <property type="entry name" value="GCP_C_sf"/>
</dbReference>
<feature type="region of interest" description="Disordered" evidence="6">
    <location>
        <begin position="239"/>
        <end position="276"/>
    </location>
</feature>
<comment type="subcellular location">
    <subcellularLocation>
        <location evidence="1">Cytoplasm</location>
        <location evidence="1">Cytoskeleton</location>
    </subcellularLocation>
</comment>
<dbReference type="GeneID" id="30033800"/>
<dbReference type="GO" id="GO:0051321">
    <property type="term" value="P:meiotic cell cycle"/>
    <property type="evidence" value="ECO:0007669"/>
    <property type="project" value="TreeGrafter"/>
</dbReference>
<dbReference type="RefSeq" id="XP_018736121.1">
    <property type="nucleotide sequence ID" value="XM_018878860.1"/>
</dbReference>
<evidence type="ECO:0000259" key="8">
    <source>
        <dbReference type="Pfam" id="PF17681"/>
    </source>
</evidence>
<proteinExistence type="inferred from homology"/>
<dbReference type="Pfam" id="PF04130">
    <property type="entry name" value="GCP_C_terminal"/>
    <property type="match status" value="1"/>
</dbReference>
<dbReference type="GO" id="GO:0000930">
    <property type="term" value="C:gamma-tubulin complex"/>
    <property type="evidence" value="ECO:0007669"/>
    <property type="project" value="TreeGrafter"/>
</dbReference>
<dbReference type="GO" id="GO:0031122">
    <property type="term" value="P:cytoplasmic microtubule organization"/>
    <property type="evidence" value="ECO:0007669"/>
    <property type="project" value="TreeGrafter"/>
</dbReference>
<evidence type="ECO:0000256" key="3">
    <source>
        <dbReference type="ARBA" id="ARBA00022490"/>
    </source>
</evidence>
<dbReference type="GO" id="GO:0051225">
    <property type="term" value="P:spindle assembly"/>
    <property type="evidence" value="ECO:0007669"/>
    <property type="project" value="TreeGrafter"/>
</dbReference>
<dbReference type="Proteomes" id="UP000189580">
    <property type="component" value="Chromosome a"/>
</dbReference>
<dbReference type="EMBL" id="CP014501">
    <property type="protein sequence ID" value="ANB13644.1"/>
    <property type="molecule type" value="Genomic_DNA"/>
</dbReference>
<dbReference type="GO" id="GO:0005874">
    <property type="term" value="C:microtubule"/>
    <property type="evidence" value="ECO:0007669"/>
    <property type="project" value="UniProtKB-KW"/>
</dbReference>
<evidence type="ECO:0000259" key="7">
    <source>
        <dbReference type="Pfam" id="PF04130"/>
    </source>
</evidence>
<evidence type="ECO:0000313" key="9">
    <source>
        <dbReference type="EMBL" id="ANB13644.1"/>
    </source>
</evidence>
<sequence>MSSNDDEIFDLVQRLVLSVLQPDASHQRVNFLADECMQLLVEASANRDNQYYTLQDIAGDIEKHLLGPGTDVAVRFNNLLSRLVSNRNVNNVSEQLEFLSSMAYVENQDQALAAEANTKFKVADEIDYQRLPRGPGSRPRSRGPVDINSPGIYIQALHDEQVPSMEELMIDLPFALQGLKTNHFKWITNKNRDRISAGSSPGVSLEIPSTLPFPLISLSYQLLEPGLLYKEIRSMIEAKETESDESNARGGTANGRTEQAPSHSTPISAGPSLPRPSLVRQSLKSAIDQELNSYLALVGYIENEARKTMRVNDSDDATTATRTATSGLDESSHKSLLTIRKCVSLLREATIGLRLLHSIVRQSESLKGGQILSLLHKSSYNGDEYISLFAKKLLGKVSKPFYEILSEWISSGRLVDPYGEFFVRIGSANAIWNNRFVFDQDLVPSFMSANIARQAFETGKTLYFIRVACDDNEWIVTRRRDHNLWASINDYTKLENQIFLGYDQVVEHLNHLLRTKFHLDLHLQGLKDYLLLGKGDFVQLLVEEAAPTLDQPAASLLRHHLTSMLETAIRSSNAQFDSPEVLKSVDARMLELGHGDIGWEVFTLEYRVEQPLDIVILDSRSSRQYLRVFNFLWRIKWASFSLYYVWKLLAISHRGGQVDKSYEEPWRQVRCTCQEMMHFISELQYYINYEVVEMSWSALQKELAKGGGRLTVDETIESHRKYLKQITHKGLLGGGSLIGELHEIIKDVLSFRSLVEGMHNLSTPRTTDELARFETLLKGINGLQHNFATNVENLVHKLKQEEDSEMRFLAVRLDFNGYYTRQRLLRTK</sequence>
<dbReference type="GO" id="GO:0044732">
    <property type="term" value="C:mitotic spindle pole body"/>
    <property type="evidence" value="ECO:0007669"/>
    <property type="project" value="TreeGrafter"/>
</dbReference>
<dbReference type="InterPro" id="IPR041470">
    <property type="entry name" value="GCP_N"/>
</dbReference>